<keyword evidence="2" id="KW-1185">Reference proteome</keyword>
<accession>A0ABT4VF62</accession>
<reference evidence="1 2" key="1">
    <citation type="submission" date="2023-01" db="EMBL/GenBank/DDBJ databases">
        <title>Description of Helicobacter ibis sp. nov. isolated from faecal droppings of black-faced ibis (Theristicus melanopis).</title>
        <authorList>
            <person name="Lopez-Cantillo M."/>
            <person name="Vidal-Veuthey B."/>
            <person name="Mella A."/>
            <person name="De La Haba R."/>
            <person name="Collado L."/>
        </authorList>
    </citation>
    <scope>NUCLEOTIDE SEQUENCE [LARGE SCALE GENOMIC DNA]</scope>
    <source>
        <strain evidence="1 2">A82</strain>
    </source>
</reference>
<evidence type="ECO:0000313" key="2">
    <source>
        <dbReference type="Proteomes" id="UP001210261"/>
    </source>
</evidence>
<dbReference type="RefSeq" id="WP_271021698.1">
    <property type="nucleotide sequence ID" value="NZ_JAQHXR010000003.1"/>
</dbReference>
<evidence type="ECO:0000313" key="1">
    <source>
        <dbReference type="EMBL" id="MDA3969354.1"/>
    </source>
</evidence>
<protein>
    <submittedName>
        <fullName evidence="1">DUF2972 domain-containing protein</fullName>
    </submittedName>
</protein>
<comment type="caution">
    <text evidence="1">The sequence shown here is derived from an EMBL/GenBank/DDBJ whole genome shotgun (WGS) entry which is preliminary data.</text>
</comment>
<proteinExistence type="predicted"/>
<gene>
    <name evidence="1" type="ORF">PF021_06665</name>
</gene>
<sequence>MVVLILIVVCIERGGGIITTILGDNKKGYVDISDDILDSKDSQNMSYLKIYCNDLELLKCDSFKYDISNFCYRLHIKIQDEDNKRLIENQVLQYLKESEFYSEVKELLTHETTIFRSCAPHIYDGWKYYKEFLE</sequence>
<dbReference type="InterPro" id="IPR021353">
    <property type="entry name" value="DUF2972"/>
</dbReference>
<organism evidence="1 2">
    <name type="scientific">Helicobacter ibis</name>
    <dbReference type="NCBI Taxonomy" id="2962633"/>
    <lineage>
        <taxon>Bacteria</taxon>
        <taxon>Pseudomonadati</taxon>
        <taxon>Campylobacterota</taxon>
        <taxon>Epsilonproteobacteria</taxon>
        <taxon>Campylobacterales</taxon>
        <taxon>Helicobacteraceae</taxon>
        <taxon>Helicobacter</taxon>
    </lineage>
</organism>
<name>A0ABT4VF62_9HELI</name>
<dbReference type="Proteomes" id="UP001210261">
    <property type="component" value="Unassembled WGS sequence"/>
</dbReference>
<dbReference type="Pfam" id="PF11186">
    <property type="entry name" value="DUF2972"/>
    <property type="match status" value="1"/>
</dbReference>
<dbReference type="EMBL" id="JAQHXR010000003">
    <property type="protein sequence ID" value="MDA3969354.1"/>
    <property type="molecule type" value="Genomic_DNA"/>
</dbReference>